<dbReference type="Pfam" id="PF04018">
    <property type="entry name" value="VCA0040-like"/>
    <property type="match status" value="1"/>
</dbReference>
<feature type="transmembrane region" description="Helical" evidence="1">
    <location>
        <begin position="112"/>
        <end position="132"/>
    </location>
</feature>
<feature type="transmembrane region" description="Helical" evidence="1">
    <location>
        <begin position="20"/>
        <end position="40"/>
    </location>
</feature>
<feature type="transmembrane region" description="Helical" evidence="1">
    <location>
        <begin position="82"/>
        <end position="100"/>
    </location>
</feature>
<feature type="transmembrane region" description="Helical" evidence="1">
    <location>
        <begin position="226"/>
        <end position="248"/>
    </location>
</feature>
<reference evidence="2 3" key="2">
    <citation type="submission" date="2023-10" db="EMBL/GenBank/DDBJ databases">
        <authorList>
            <person name="Choi B."/>
        </authorList>
    </citation>
    <scope>NUCLEOTIDE SEQUENCE [LARGE SCALE GENOMIC DNA]</scope>
    <source>
        <strain evidence="2 3">UMB0959</strain>
    </source>
</reference>
<evidence type="ECO:0000313" key="3">
    <source>
        <dbReference type="Proteomes" id="UP000243626"/>
    </source>
</evidence>
<keyword evidence="1" id="KW-0472">Membrane</keyword>
<keyword evidence="3" id="KW-1185">Reference proteome</keyword>
<keyword evidence="1" id="KW-1133">Transmembrane helix</keyword>
<evidence type="ECO:0000256" key="1">
    <source>
        <dbReference type="SAM" id="Phobius"/>
    </source>
</evidence>
<feature type="transmembrane region" description="Helical" evidence="1">
    <location>
        <begin position="195"/>
        <end position="214"/>
    </location>
</feature>
<feature type="transmembrane region" description="Helical" evidence="1">
    <location>
        <begin position="254"/>
        <end position="273"/>
    </location>
</feature>
<keyword evidence="1" id="KW-0812">Transmembrane</keyword>
<name>A0AAF0YLQ1_9STAP</name>
<feature type="transmembrane region" description="Helical" evidence="1">
    <location>
        <begin position="52"/>
        <end position="76"/>
    </location>
</feature>
<dbReference type="Proteomes" id="UP000243626">
    <property type="component" value="Chromosome"/>
</dbReference>
<evidence type="ECO:0000313" key="2">
    <source>
        <dbReference type="EMBL" id="WOS95754.1"/>
    </source>
</evidence>
<organism evidence="2 3">
    <name type="scientific">Nosocomiicoccus massiliensis</name>
    <dbReference type="NCBI Taxonomy" id="1232430"/>
    <lineage>
        <taxon>Bacteria</taxon>
        <taxon>Bacillati</taxon>
        <taxon>Bacillota</taxon>
        <taxon>Bacilli</taxon>
        <taxon>Bacillales</taxon>
        <taxon>Staphylococcaceae</taxon>
        <taxon>Nosocomiicoccus</taxon>
    </lineage>
</organism>
<dbReference type="AlphaFoldDB" id="A0AAF0YLQ1"/>
<feature type="transmembrane region" description="Helical" evidence="1">
    <location>
        <begin position="144"/>
        <end position="163"/>
    </location>
</feature>
<dbReference type="InterPro" id="IPR007163">
    <property type="entry name" value="VCA0040-like"/>
</dbReference>
<gene>
    <name evidence="2" type="ORF">CJ229_006575</name>
</gene>
<sequence length="280" mass="31253">MRWSNVIRGFFMGITEMLPGISSGTLMLLLGIYDQTLVAINELFTKRYKKSLMFLIPLFIGMGIAIVTMSSLINYMLNTHPIITHFFFLGLVIGVIPMMFKLGNYKVEFKTVHYSIIVVVTALLFLMDYFVLEKSDVTSVEMSTTMLMWLFICGFLGASALILPGLSGSVILLMLGAYPILMYSISEFLSFNFTVTPVLVAVGLGIIAGVLLTSRVLHYLLRVYPYLMYALIIGLLAGSVFPIFNGLPSRPTEWVISLIAFVLGLFISYYMSIKNNSDTI</sequence>
<accession>A0AAF0YLQ1</accession>
<protein>
    <submittedName>
        <fullName evidence="2">DUF368 domain-containing protein</fullName>
    </submittedName>
</protein>
<dbReference type="KEGG" id="nmy:CJ229_006575"/>
<dbReference type="RefSeq" id="WP_068129185.1">
    <property type="nucleotide sequence ID" value="NZ_CP136964.1"/>
</dbReference>
<dbReference type="PANTHER" id="PTHR37308:SF1">
    <property type="entry name" value="POLYPRENYL-PHOSPHATE TRANSPORTER"/>
    <property type="match status" value="1"/>
</dbReference>
<dbReference type="PANTHER" id="PTHR37308">
    <property type="entry name" value="INTEGRAL MEMBRANE PROTEIN"/>
    <property type="match status" value="1"/>
</dbReference>
<proteinExistence type="predicted"/>
<reference evidence="3" key="1">
    <citation type="submission" date="2017-09" db="EMBL/GenBank/DDBJ databases">
        <title>Bacterial strain isolated from the female urinary microbiota.</title>
        <authorList>
            <person name="Thomas-White K."/>
            <person name="Kumar N."/>
            <person name="Forster S."/>
            <person name="Putonti C."/>
            <person name="Lawley T."/>
            <person name="Wolfe A.J."/>
        </authorList>
    </citation>
    <scope>NUCLEOTIDE SEQUENCE [LARGE SCALE GENOMIC DNA]</scope>
    <source>
        <strain evidence="3">UMB0959</strain>
    </source>
</reference>
<dbReference type="EMBL" id="CP136964">
    <property type="protein sequence ID" value="WOS95754.1"/>
    <property type="molecule type" value="Genomic_DNA"/>
</dbReference>